<evidence type="ECO:0000259" key="1">
    <source>
        <dbReference type="PROSITE" id="PS50181"/>
    </source>
</evidence>
<dbReference type="KEGG" id="pic:PICST_32241"/>
<name>A3LVT9_PICST</name>
<dbReference type="EMBL" id="CP000499">
    <property type="protein sequence ID" value="ABN66839.2"/>
    <property type="molecule type" value="Genomic_DNA"/>
</dbReference>
<sequence length="406" mass="47914">MKRPFVQEGVPIKHRRVGAPAGFDFLALPFDTQNLIFRHLEPRDIISLSCMDSMHRKYLSPFIFQNIKATWQKLLFENDKPIQERFFTKHSHYIEQIRIIDCYSFGEFHVDIFTKIFNQHLLPRLEHLLVNSSNSSNWLKYRQNDSIRKITLYFEKDHFETQNEFLSSNPKNIRQIVKSTSNNTSPRIFHLNHVHLFTSLTKLVLNNYHFNWGLDEEISTQHLQELRLHNCTWEYPFQLSQFNINHQLKVLSLNYSRNNPFVLSERFNVFLLTDDTGGLASLDQLEINIATENLITQTSVPSTAVSSFGRVWSSRLFCKFINRMSFPSLRILICHGWSINLHNFRSLLATLNREDNNLVKLDLLLVDPSDNYDLKLIEQIKKESQILFPWMKLNLKLTDDKIIESV</sequence>
<dbReference type="InterPro" id="IPR001810">
    <property type="entry name" value="F-box_dom"/>
</dbReference>
<organism evidence="2 3">
    <name type="scientific">Scheffersomyces stipitis (strain ATCC 58785 / CBS 6054 / NBRC 10063 / NRRL Y-11545)</name>
    <name type="common">Yeast</name>
    <name type="synonym">Pichia stipitis</name>
    <dbReference type="NCBI Taxonomy" id="322104"/>
    <lineage>
        <taxon>Eukaryota</taxon>
        <taxon>Fungi</taxon>
        <taxon>Dikarya</taxon>
        <taxon>Ascomycota</taxon>
        <taxon>Saccharomycotina</taxon>
        <taxon>Pichiomycetes</taxon>
        <taxon>Debaryomycetaceae</taxon>
        <taxon>Scheffersomyces</taxon>
    </lineage>
</organism>
<dbReference type="eggNOG" id="ENOG502RY54">
    <property type="taxonomic scope" value="Eukaryota"/>
</dbReference>
<dbReference type="InParanoid" id="A3LVT9"/>
<gene>
    <name evidence="2" type="ORF">PICST_32241</name>
</gene>
<dbReference type="GeneID" id="4839376"/>
<evidence type="ECO:0000313" key="3">
    <source>
        <dbReference type="Proteomes" id="UP000002258"/>
    </source>
</evidence>
<dbReference type="PROSITE" id="PS50181">
    <property type="entry name" value="FBOX"/>
    <property type="match status" value="1"/>
</dbReference>
<dbReference type="OrthoDB" id="4073795at2759"/>
<reference evidence="2 3" key="1">
    <citation type="journal article" date="2007" name="Nat. Biotechnol.">
        <title>Genome sequence of the lignocellulose-bioconverting and xylose-fermenting yeast Pichia stipitis.</title>
        <authorList>
            <person name="Jeffries T.W."/>
            <person name="Grigoriev I.V."/>
            <person name="Grimwood J."/>
            <person name="Laplaza J.M."/>
            <person name="Aerts A."/>
            <person name="Salamov A."/>
            <person name="Schmutz J."/>
            <person name="Lindquist E."/>
            <person name="Dehal P."/>
            <person name="Shapiro H."/>
            <person name="Jin Y.S."/>
            <person name="Passoth V."/>
            <person name="Richardson P.M."/>
        </authorList>
    </citation>
    <scope>NUCLEOTIDE SEQUENCE [LARGE SCALE GENOMIC DNA]</scope>
    <source>
        <strain evidence="3">ATCC 58785 / CBS 6054 / NBRC 10063 / NRRL Y-11545</strain>
    </source>
</reference>
<evidence type="ECO:0000313" key="2">
    <source>
        <dbReference type="EMBL" id="ABN66839.2"/>
    </source>
</evidence>
<proteinExistence type="predicted"/>
<dbReference type="HOGENOM" id="CLU_053891_0_0_1"/>
<keyword evidence="3" id="KW-1185">Reference proteome</keyword>
<dbReference type="RefSeq" id="XP_001384868.2">
    <property type="nucleotide sequence ID" value="XM_001384831.1"/>
</dbReference>
<feature type="domain" description="F-box" evidence="1">
    <location>
        <begin position="22"/>
        <end position="74"/>
    </location>
</feature>
<dbReference type="AlphaFoldDB" id="A3LVT9"/>
<dbReference type="OMA" id="CSKNEWT"/>
<dbReference type="STRING" id="322104.A3LVT9"/>
<accession>A3LVT9</accession>
<protein>
    <recommendedName>
        <fullName evidence="1">F-box domain-containing protein</fullName>
    </recommendedName>
</protein>
<dbReference type="Proteomes" id="UP000002258">
    <property type="component" value="Chromosome 5"/>
</dbReference>